<protein>
    <recommendedName>
        <fullName evidence="5">Secreted protein</fullName>
    </recommendedName>
</protein>
<keyword evidence="4" id="KW-1185">Reference proteome</keyword>
<organism evidence="3 4">
    <name type="scientific">Rousettus aegyptiacus</name>
    <name type="common">Egyptian fruit bat</name>
    <name type="synonym">Pteropus aegyptiacus</name>
    <dbReference type="NCBI Taxonomy" id="9407"/>
    <lineage>
        <taxon>Eukaryota</taxon>
        <taxon>Metazoa</taxon>
        <taxon>Chordata</taxon>
        <taxon>Craniata</taxon>
        <taxon>Vertebrata</taxon>
        <taxon>Euteleostomi</taxon>
        <taxon>Mammalia</taxon>
        <taxon>Eutheria</taxon>
        <taxon>Laurasiatheria</taxon>
        <taxon>Chiroptera</taxon>
        <taxon>Yinpterochiroptera</taxon>
        <taxon>Pteropodoidea</taxon>
        <taxon>Pteropodidae</taxon>
        <taxon>Rousettinae</taxon>
        <taxon>Rousettus</taxon>
    </lineage>
</organism>
<name>A0A7J8FJ67_ROUAE</name>
<evidence type="ECO:0000256" key="1">
    <source>
        <dbReference type="SAM" id="MobiDB-lite"/>
    </source>
</evidence>
<feature type="region of interest" description="Disordered" evidence="1">
    <location>
        <begin position="94"/>
        <end position="137"/>
    </location>
</feature>
<keyword evidence="2" id="KW-0732">Signal</keyword>
<evidence type="ECO:0000313" key="4">
    <source>
        <dbReference type="Proteomes" id="UP000593571"/>
    </source>
</evidence>
<accession>A0A7J8FJ67</accession>
<dbReference type="EMBL" id="JACASE010000007">
    <property type="protein sequence ID" value="KAF6447706.1"/>
    <property type="molecule type" value="Genomic_DNA"/>
</dbReference>
<feature type="signal peptide" evidence="2">
    <location>
        <begin position="1"/>
        <end position="18"/>
    </location>
</feature>
<comment type="caution">
    <text evidence="3">The sequence shown here is derived from an EMBL/GenBank/DDBJ whole genome shotgun (WGS) entry which is preliminary data.</text>
</comment>
<feature type="chain" id="PRO_5029690820" description="Secreted protein" evidence="2">
    <location>
        <begin position="19"/>
        <end position="137"/>
    </location>
</feature>
<gene>
    <name evidence="3" type="ORF">HJG63_012085</name>
</gene>
<evidence type="ECO:0000256" key="2">
    <source>
        <dbReference type="SAM" id="SignalP"/>
    </source>
</evidence>
<proteinExistence type="predicted"/>
<dbReference type="AlphaFoldDB" id="A0A7J8FJ67"/>
<evidence type="ECO:0000313" key="3">
    <source>
        <dbReference type="EMBL" id="KAF6447706.1"/>
    </source>
</evidence>
<evidence type="ECO:0008006" key="5">
    <source>
        <dbReference type="Google" id="ProtNLM"/>
    </source>
</evidence>
<dbReference type="Proteomes" id="UP000593571">
    <property type="component" value="Unassembled WGS sequence"/>
</dbReference>
<sequence>MCSFSLTCSWLTFTALLCKRGDFHLPPMGNARGTNVIHNKLGLATWRIGTASPKPVGRNLVPSAPGQNGDDRRFCVPVLRVCSGPFLFPCPGHTKDGNVASTRRPTSWELPEVSAPSTVARPRLTPGLRVSERDSST</sequence>
<reference evidence="3 4" key="1">
    <citation type="journal article" date="2020" name="Nature">
        <title>Six reference-quality genomes reveal evolution of bat adaptations.</title>
        <authorList>
            <person name="Jebb D."/>
            <person name="Huang Z."/>
            <person name="Pippel M."/>
            <person name="Hughes G.M."/>
            <person name="Lavrichenko K."/>
            <person name="Devanna P."/>
            <person name="Winkler S."/>
            <person name="Jermiin L.S."/>
            <person name="Skirmuntt E.C."/>
            <person name="Katzourakis A."/>
            <person name="Burkitt-Gray L."/>
            <person name="Ray D.A."/>
            <person name="Sullivan K.A.M."/>
            <person name="Roscito J.G."/>
            <person name="Kirilenko B.M."/>
            <person name="Davalos L.M."/>
            <person name="Corthals A.P."/>
            <person name="Power M.L."/>
            <person name="Jones G."/>
            <person name="Ransome R.D."/>
            <person name="Dechmann D.K.N."/>
            <person name="Locatelli A.G."/>
            <person name="Puechmaille S.J."/>
            <person name="Fedrigo O."/>
            <person name="Jarvis E.D."/>
            <person name="Hiller M."/>
            <person name="Vernes S.C."/>
            <person name="Myers E.W."/>
            <person name="Teeling E.C."/>
        </authorList>
    </citation>
    <scope>NUCLEOTIDE SEQUENCE [LARGE SCALE GENOMIC DNA]</scope>
    <source>
        <strain evidence="3">MRouAeg1</strain>
        <tissue evidence="3">Muscle</tissue>
    </source>
</reference>